<reference evidence="1 2" key="1">
    <citation type="submission" date="2019-04" db="EMBL/GenBank/DDBJ databases">
        <authorList>
            <person name="Poehlein A."/>
            <person name="Bengelsdorf F.R."/>
            <person name="Duerre P."/>
            <person name="Daniel R."/>
        </authorList>
    </citation>
    <scope>NUCLEOTIDE SEQUENCE [LARGE SCALE GENOMIC DNA]</scope>
    <source>
        <strain evidence="1 2">BS-1</strain>
    </source>
</reference>
<keyword evidence="2" id="KW-1185">Reference proteome</keyword>
<name>A0A4Z0Y178_9FIRM</name>
<accession>A0A4Z0Y178</accession>
<proteinExistence type="predicted"/>
<dbReference type="Gene3D" id="3.60.15.10">
    <property type="entry name" value="Ribonuclease Z/Hydroxyacylglutathione hydrolase-like"/>
    <property type="match status" value="1"/>
</dbReference>
<dbReference type="EMBL" id="SRMQ01000002">
    <property type="protein sequence ID" value="TGJ77494.1"/>
    <property type="molecule type" value="Genomic_DNA"/>
</dbReference>
<dbReference type="OrthoDB" id="49316at2"/>
<comment type="caution">
    <text evidence="1">The sequence shown here is derived from an EMBL/GenBank/DDBJ whole genome shotgun (WGS) entry which is preliminary data.</text>
</comment>
<gene>
    <name evidence="1" type="ORF">CAGA_08660</name>
</gene>
<protein>
    <submittedName>
        <fullName evidence="1">Uncharacterized protein</fullName>
    </submittedName>
</protein>
<evidence type="ECO:0000313" key="2">
    <source>
        <dbReference type="Proteomes" id="UP000297714"/>
    </source>
</evidence>
<dbReference type="Proteomes" id="UP000297714">
    <property type="component" value="Unassembled WGS sequence"/>
</dbReference>
<evidence type="ECO:0000313" key="1">
    <source>
        <dbReference type="EMBL" id="TGJ77494.1"/>
    </source>
</evidence>
<sequence length="421" mass="47126">MQSMELHNVSSGECIVLRGANKDLLMVDCGEPGTGSISDIMKRYAGAVYRDFLLTHYHEAEICGFQKLLKINPNTFDRIFLPASPCDKRGRALLLEFALFTYAFSNKKDDFYLESIFLLRIFSVLLKKSDSRIFALKMGSTFQFDGVVYDVLWPAATDYPFSDLFSAAVEDMNVCLSSPFLPEEAGQFLKLKEQFCAAYLACCGTSPVNPKDISRMSTIFNSIENLWLRLKSLPSAPDIAEILDRPTTREAYKREQQAASIIFQNRRKSEASTDDILMTGSAAPESMDAISDKLYDGYYILKAPQHGAAGAWSHLFNEISASHILISNGNNRKPEPVAGEYLDLPSIKHCTDCSACAWFQNSGYSCNRMNCCYELHEPGLTIKCPYCHSQDGPAPCGIYQINRDVPRSCLCDNKPIYMSKL</sequence>
<dbReference type="InterPro" id="IPR036866">
    <property type="entry name" value="RibonucZ/Hydroxyglut_hydro"/>
</dbReference>
<dbReference type="AlphaFoldDB" id="A0A4Z0Y178"/>
<organism evidence="1 2">
    <name type="scientific">Caproiciproducens galactitolivorans</name>
    <dbReference type="NCBI Taxonomy" id="642589"/>
    <lineage>
        <taxon>Bacteria</taxon>
        <taxon>Bacillati</taxon>
        <taxon>Bacillota</taxon>
        <taxon>Clostridia</taxon>
        <taxon>Eubacteriales</taxon>
        <taxon>Acutalibacteraceae</taxon>
        <taxon>Caproiciproducens</taxon>
    </lineage>
</organism>
<dbReference type="RefSeq" id="WP_135658080.1">
    <property type="nucleotide sequence ID" value="NZ_JAJUFJ010000012.1"/>
</dbReference>